<dbReference type="PANTHER" id="PTHR22916:SF3">
    <property type="entry name" value="UDP-GLCNAC:BETAGAL BETA-1,3-N-ACETYLGLUCOSAMINYLTRANSFERASE-LIKE PROTEIN 1"/>
    <property type="match status" value="1"/>
</dbReference>
<name>A0A6J7D1G9_9ZZZZ</name>
<dbReference type="AlphaFoldDB" id="A0A6J7D1G9"/>
<organism evidence="2">
    <name type="scientific">freshwater metagenome</name>
    <dbReference type="NCBI Taxonomy" id="449393"/>
    <lineage>
        <taxon>unclassified sequences</taxon>
        <taxon>metagenomes</taxon>
        <taxon>ecological metagenomes</taxon>
    </lineage>
</organism>
<gene>
    <name evidence="2" type="ORF">UFOPK3401_00335</name>
</gene>
<proteinExistence type="predicted"/>
<accession>A0A6J7D1G9</accession>
<evidence type="ECO:0000259" key="1">
    <source>
        <dbReference type="Pfam" id="PF00535"/>
    </source>
</evidence>
<dbReference type="EMBL" id="CAFBLM010000009">
    <property type="protein sequence ID" value="CAB4862734.1"/>
    <property type="molecule type" value="Genomic_DNA"/>
</dbReference>
<dbReference type="PANTHER" id="PTHR22916">
    <property type="entry name" value="GLYCOSYLTRANSFERASE"/>
    <property type="match status" value="1"/>
</dbReference>
<sequence length="242" mass="26882">MTAFNAAPTINSAVNSVLSQSFDDLQLIVLDDGSTDATANSLQGITDTRLTVIPAAHRGRSAALNAAIAASTGTFIALNDADDESLPDRIALQVALLSDHPDVDVVSGAMSATEGNRHWILTYPTENHMIHDELDRGRMPIANACVMFRRQWFDSTGGFSTELKRLEDFDLYYRERSRTTFGAVPEPILRYRFRTFSRKQWVAEENQRLTIVGTSAKAPILGYLRYRLAVFSQKRGLGLTKR</sequence>
<dbReference type="SUPFAM" id="SSF53448">
    <property type="entry name" value="Nucleotide-diphospho-sugar transferases"/>
    <property type="match status" value="1"/>
</dbReference>
<dbReference type="Pfam" id="PF00535">
    <property type="entry name" value="Glycos_transf_2"/>
    <property type="match status" value="1"/>
</dbReference>
<dbReference type="Gene3D" id="3.90.550.10">
    <property type="entry name" value="Spore Coat Polysaccharide Biosynthesis Protein SpsA, Chain A"/>
    <property type="match status" value="1"/>
</dbReference>
<evidence type="ECO:0000313" key="2">
    <source>
        <dbReference type="EMBL" id="CAB4862734.1"/>
    </source>
</evidence>
<feature type="domain" description="Glycosyltransferase 2-like" evidence="1">
    <location>
        <begin position="1"/>
        <end position="154"/>
    </location>
</feature>
<reference evidence="2" key="1">
    <citation type="submission" date="2020-05" db="EMBL/GenBank/DDBJ databases">
        <authorList>
            <person name="Chiriac C."/>
            <person name="Salcher M."/>
            <person name="Ghai R."/>
            <person name="Kavagutti S V."/>
        </authorList>
    </citation>
    <scope>NUCLEOTIDE SEQUENCE</scope>
</reference>
<dbReference type="InterPro" id="IPR029044">
    <property type="entry name" value="Nucleotide-diphossugar_trans"/>
</dbReference>
<dbReference type="GO" id="GO:0016758">
    <property type="term" value="F:hexosyltransferase activity"/>
    <property type="evidence" value="ECO:0007669"/>
    <property type="project" value="UniProtKB-ARBA"/>
</dbReference>
<protein>
    <submittedName>
        <fullName evidence="2">Unannotated protein</fullName>
    </submittedName>
</protein>
<dbReference type="InterPro" id="IPR001173">
    <property type="entry name" value="Glyco_trans_2-like"/>
</dbReference>